<dbReference type="EMBL" id="BAAAMY010000003">
    <property type="protein sequence ID" value="GAA1913005.1"/>
    <property type="molecule type" value="Genomic_DNA"/>
</dbReference>
<protein>
    <submittedName>
        <fullName evidence="3">DUF881 domain-containing protein</fullName>
    </submittedName>
</protein>
<organism evidence="3 4">
    <name type="scientific">Nocardioides lentus</name>
    <dbReference type="NCBI Taxonomy" id="338077"/>
    <lineage>
        <taxon>Bacteria</taxon>
        <taxon>Bacillati</taxon>
        <taxon>Actinomycetota</taxon>
        <taxon>Actinomycetes</taxon>
        <taxon>Propionibacteriales</taxon>
        <taxon>Nocardioidaceae</taxon>
        <taxon>Nocardioides</taxon>
    </lineage>
</organism>
<keyword evidence="4" id="KW-1185">Reference proteome</keyword>
<reference evidence="4" key="1">
    <citation type="journal article" date="2019" name="Int. J. Syst. Evol. Microbiol.">
        <title>The Global Catalogue of Microorganisms (GCM) 10K type strain sequencing project: providing services to taxonomists for standard genome sequencing and annotation.</title>
        <authorList>
            <consortium name="The Broad Institute Genomics Platform"/>
            <consortium name="The Broad Institute Genome Sequencing Center for Infectious Disease"/>
            <person name="Wu L."/>
            <person name="Ma J."/>
        </authorList>
    </citation>
    <scope>NUCLEOTIDE SEQUENCE [LARGE SCALE GENOMIC DNA]</scope>
    <source>
        <strain evidence="4">JCM 14046</strain>
    </source>
</reference>
<feature type="compositionally biased region" description="Basic and acidic residues" evidence="2">
    <location>
        <begin position="9"/>
        <end position="33"/>
    </location>
</feature>
<accession>A0ABP5AG23</accession>
<sequence>MPEPEDRPDDQPDERPDERPDEQAGERAGERPAAEPTGRQRLREAFRSPGRGQVVVAVLLAAVGFGAVTQVNATEEDDSYTGYRQQDLIDVLSGLAGASERARSEIARLEESRSDLLDRSESRRSALEQAQEESDTLAILAGLVPVRGPGVRIEIDGTVSIDSMLDLVQELRSAGAEALEVNDRVRLVAQSSFEATEAGLVVDGELLGPPYVLEAIGEPSGLRGALSFPGGPEDSLEDDGATIVVEQLESVEVDSVVDDAAPDVAVGVD</sequence>
<evidence type="ECO:0000313" key="4">
    <source>
        <dbReference type="Proteomes" id="UP001501612"/>
    </source>
</evidence>
<dbReference type="RefSeq" id="WP_344005352.1">
    <property type="nucleotide sequence ID" value="NZ_BAAAMY010000003.1"/>
</dbReference>
<evidence type="ECO:0000256" key="1">
    <source>
        <dbReference type="ARBA" id="ARBA00009108"/>
    </source>
</evidence>
<dbReference type="InterPro" id="IPR010273">
    <property type="entry name" value="DUF881"/>
</dbReference>
<comment type="caution">
    <text evidence="3">The sequence shown here is derived from an EMBL/GenBank/DDBJ whole genome shotgun (WGS) entry which is preliminary data.</text>
</comment>
<dbReference type="PANTHER" id="PTHR37313:SF2">
    <property type="entry name" value="UPF0749 PROTEIN YLXX"/>
    <property type="match status" value="1"/>
</dbReference>
<gene>
    <name evidence="3" type="ORF">GCM10009737_13030</name>
</gene>
<name>A0ABP5AG23_9ACTN</name>
<comment type="similarity">
    <text evidence="1">Belongs to the UPF0749 family.</text>
</comment>
<feature type="region of interest" description="Disordered" evidence="2">
    <location>
        <begin position="1"/>
        <end position="47"/>
    </location>
</feature>
<dbReference type="Proteomes" id="UP001501612">
    <property type="component" value="Unassembled WGS sequence"/>
</dbReference>
<dbReference type="Pfam" id="PF05949">
    <property type="entry name" value="DUF881"/>
    <property type="match status" value="1"/>
</dbReference>
<dbReference type="PANTHER" id="PTHR37313">
    <property type="entry name" value="UPF0749 PROTEIN RV1825"/>
    <property type="match status" value="1"/>
</dbReference>
<dbReference type="Gene3D" id="3.30.70.1880">
    <property type="entry name" value="Protein of unknown function DUF881"/>
    <property type="match status" value="1"/>
</dbReference>
<proteinExistence type="inferred from homology"/>
<evidence type="ECO:0000256" key="2">
    <source>
        <dbReference type="SAM" id="MobiDB-lite"/>
    </source>
</evidence>
<evidence type="ECO:0000313" key="3">
    <source>
        <dbReference type="EMBL" id="GAA1913005.1"/>
    </source>
</evidence>